<dbReference type="PANTHER" id="PTHR35759">
    <property type="entry name" value="BNAA09G03860D PROTEIN"/>
    <property type="match status" value="1"/>
</dbReference>
<dbReference type="Proteomes" id="UP000657918">
    <property type="component" value="Unassembled WGS sequence"/>
</dbReference>
<dbReference type="AlphaFoldDB" id="A0A835N1I9"/>
<gene>
    <name evidence="1" type="ORF">SADUNF_Sadunf05G0014500</name>
</gene>
<proteinExistence type="predicted"/>
<name>A0A835N1I9_9ROSI</name>
<dbReference type="PANTHER" id="PTHR35759:SF1">
    <property type="entry name" value="OS07G0673000 PROTEIN"/>
    <property type="match status" value="1"/>
</dbReference>
<evidence type="ECO:0000313" key="2">
    <source>
        <dbReference type="Proteomes" id="UP000657918"/>
    </source>
</evidence>
<comment type="caution">
    <text evidence="1">The sequence shown here is derived from an EMBL/GenBank/DDBJ whole genome shotgun (WGS) entry which is preliminary data.</text>
</comment>
<evidence type="ECO:0000313" key="1">
    <source>
        <dbReference type="EMBL" id="KAF9681561.1"/>
    </source>
</evidence>
<protein>
    <submittedName>
        <fullName evidence="1">Uncharacterized protein</fullName>
    </submittedName>
</protein>
<organism evidence="1 2">
    <name type="scientific">Salix dunnii</name>
    <dbReference type="NCBI Taxonomy" id="1413687"/>
    <lineage>
        <taxon>Eukaryota</taxon>
        <taxon>Viridiplantae</taxon>
        <taxon>Streptophyta</taxon>
        <taxon>Embryophyta</taxon>
        <taxon>Tracheophyta</taxon>
        <taxon>Spermatophyta</taxon>
        <taxon>Magnoliopsida</taxon>
        <taxon>eudicotyledons</taxon>
        <taxon>Gunneridae</taxon>
        <taxon>Pentapetalae</taxon>
        <taxon>rosids</taxon>
        <taxon>fabids</taxon>
        <taxon>Malpighiales</taxon>
        <taxon>Salicaceae</taxon>
        <taxon>Saliceae</taxon>
        <taxon>Salix</taxon>
    </lineage>
</organism>
<sequence>MVVGLFEEANVFQWHVRGGLCVSRKSLNSSLLALNFLLPSPLQNPQHNSIHDCHVKQRRLSSKLQMRLKKNELIWWPPKPVLELARLAIESGGDPGSMHRALDYIILPLPDVEGWKEHKCEFTRTPYGRRRNIDDTDFSLAVIYLNVGDTALRLVNP</sequence>
<dbReference type="EMBL" id="JADGMS010000005">
    <property type="protein sequence ID" value="KAF9681561.1"/>
    <property type="molecule type" value="Genomic_DNA"/>
</dbReference>
<accession>A0A835N1I9</accession>
<dbReference type="OrthoDB" id="1719600at2759"/>
<reference evidence="1 2" key="1">
    <citation type="submission" date="2020-10" db="EMBL/GenBank/DDBJ databases">
        <title>Plant Genome Project.</title>
        <authorList>
            <person name="Zhang R.-G."/>
        </authorList>
    </citation>
    <scope>NUCLEOTIDE SEQUENCE [LARGE SCALE GENOMIC DNA]</scope>
    <source>
        <strain evidence="1">FAFU-HL-1</strain>
        <tissue evidence="1">Leaf</tissue>
    </source>
</reference>
<keyword evidence="2" id="KW-1185">Reference proteome</keyword>